<comment type="caution">
    <text evidence="2">The sequence shown here is derived from an EMBL/GenBank/DDBJ whole genome shotgun (WGS) entry which is preliminary data.</text>
</comment>
<proteinExistence type="predicted"/>
<feature type="region of interest" description="Disordered" evidence="1">
    <location>
        <begin position="1"/>
        <end position="39"/>
    </location>
</feature>
<name>A0A8H3WYI4_GIGMA</name>
<gene>
    <name evidence="2" type="ORF">F8M41_013281</name>
</gene>
<organism evidence="2 3">
    <name type="scientific">Gigaspora margarita</name>
    <dbReference type="NCBI Taxonomy" id="4874"/>
    <lineage>
        <taxon>Eukaryota</taxon>
        <taxon>Fungi</taxon>
        <taxon>Fungi incertae sedis</taxon>
        <taxon>Mucoromycota</taxon>
        <taxon>Glomeromycotina</taxon>
        <taxon>Glomeromycetes</taxon>
        <taxon>Diversisporales</taxon>
        <taxon>Gigasporaceae</taxon>
        <taxon>Gigaspora</taxon>
    </lineage>
</organism>
<evidence type="ECO:0000256" key="1">
    <source>
        <dbReference type="SAM" id="MobiDB-lite"/>
    </source>
</evidence>
<feature type="compositionally biased region" description="Polar residues" evidence="1">
    <location>
        <begin position="7"/>
        <end position="26"/>
    </location>
</feature>
<keyword evidence="3" id="KW-1185">Reference proteome</keyword>
<sequence>MFDFDASKNSNEQNVHSQASTSSVNASKGKGGSQFGASKSSQGLVNFLKTQKAVLVANKVEVHSMQAKAPLNRMDLFKSLQAMLTPQKVKVEANSLQAKALLKTNNILKVLQAVVMPNKVRNMNILLKKS</sequence>
<reference evidence="2 3" key="1">
    <citation type="journal article" date="2019" name="Environ. Microbiol.">
        <title>At the nexus of three kingdoms: the genome of the mycorrhizal fungus Gigaspora margarita provides insights into plant, endobacterial and fungal interactions.</title>
        <authorList>
            <person name="Venice F."/>
            <person name="Ghignone S."/>
            <person name="Salvioli di Fossalunga A."/>
            <person name="Amselem J."/>
            <person name="Novero M."/>
            <person name="Xianan X."/>
            <person name="Sedzielewska Toro K."/>
            <person name="Morin E."/>
            <person name="Lipzen A."/>
            <person name="Grigoriev I.V."/>
            <person name="Henrissat B."/>
            <person name="Martin F.M."/>
            <person name="Bonfante P."/>
        </authorList>
    </citation>
    <scope>NUCLEOTIDE SEQUENCE [LARGE SCALE GENOMIC DNA]</scope>
    <source>
        <strain evidence="2 3">BEG34</strain>
    </source>
</reference>
<evidence type="ECO:0000313" key="2">
    <source>
        <dbReference type="EMBL" id="KAF0369946.1"/>
    </source>
</evidence>
<evidence type="ECO:0000313" key="3">
    <source>
        <dbReference type="Proteomes" id="UP000439903"/>
    </source>
</evidence>
<accession>A0A8H3WYI4</accession>
<protein>
    <submittedName>
        <fullName evidence="2">Uncharacterized protein</fullName>
    </submittedName>
</protein>
<dbReference type="Proteomes" id="UP000439903">
    <property type="component" value="Unassembled WGS sequence"/>
</dbReference>
<dbReference type="EMBL" id="WTPW01002699">
    <property type="protein sequence ID" value="KAF0369946.1"/>
    <property type="molecule type" value="Genomic_DNA"/>
</dbReference>
<dbReference type="AlphaFoldDB" id="A0A8H3WYI4"/>